<reference evidence="1 2" key="1">
    <citation type="submission" date="2024-01" db="EMBL/GenBank/DDBJ databases">
        <title>A telomere-to-telomere, gap-free genome of sweet tea (Lithocarpus litseifolius).</title>
        <authorList>
            <person name="Zhou J."/>
        </authorList>
    </citation>
    <scope>NUCLEOTIDE SEQUENCE [LARGE SCALE GENOMIC DNA]</scope>
    <source>
        <strain evidence="1">Zhou-2022a</strain>
        <tissue evidence="1">Leaf</tissue>
    </source>
</reference>
<comment type="caution">
    <text evidence="1">The sequence shown here is derived from an EMBL/GenBank/DDBJ whole genome shotgun (WGS) entry which is preliminary data.</text>
</comment>
<dbReference type="EMBL" id="JAZDWU010000005">
    <property type="protein sequence ID" value="KAL0001274.1"/>
    <property type="molecule type" value="Genomic_DNA"/>
</dbReference>
<dbReference type="PANTHER" id="PTHR33223">
    <property type="entry name" value="CCHC-TYPE DOMAIN-CONTAINING PROTEIN"/>
    <property type="match status" value="1"/>
</dbReference>
<protein>
    <recommendedName>
        <fullName evidence="3">Retrotransposon gag domain-containing protein</fullName>
    </recommendedName>
</protein>
<sequence>MVEGREHPNTKEPMNTQELLNTMVASQIQLKEDINLIVQQFQNLKGGQEENKIDHNSPTMEGEKKINERINKVEEMIKRARKMEDLVDYQSLLLFPDVRLPPKFKMPTLDKFDGTGCLKSHLKMYMRAMQPLRATEELLAQMFQNTLTGIAFRWFLNLDDARARSW</sequence>
<dbReference type="Proteomes" id="UP001459277">
    <property type="component" value="Unassembled WGS sequence"/>
</dbReference>
<organism evidence="1 2">
    <name type="scientific">Lithocarpus litseifolius</name>
    <dbReference type="NCBI Taxonomy" id="425828"/>
    <lineage>
        <taxon>Eukaryota</taxon>
        <taxon>Viridiplantae</taxon>
        <taxon>Streptophyta</taxon>
        <taxon>Embryophyta</taxon>
        <taxon>Tracheophyta</taxon>
        <taxon>Spermatophyta</taxon>
        <taxon>Magnoliopsida</taxon>
        <taxon>eudicotyledons</taxon>
        <taxon>Gunneridae</taxon>
        <taxon>Pentapetalae</taxon>
        <taxon>rosids</taxon>
        <taxon>fabids</taxon>
        <taxon>Fagales</taxon>
        <taxon>Fagaceae</taxon>
        <taxon>Lithocarpus</taxon>
    </lineage>
</organism>
<name>A0AAW2CT96_9ROSI</name>
<gene>
    <name evidence="1" type="ORF">SO802_015055</name>
</gene>
<dbReference type="AlphaFoldDB" id="A0AAW2CT96"/>
<dbReference type="PANTHER" id="PTHR33223:SF8">
    <property type="entry name" value="OS04G0172440 PROTEIN"/>
    <property type="match status" value="1"/>
</dbReference>
<evidence type="ECO:0000313" key="1">
    <source>
        <dbReference type="EMBL" id="KAL0001274.1"/>
    </source>
</evidence>
<keyword evidence="2" id="KW-1185">Reference proteome</keyword>
<accession>A0AAW2CT96</accession>
<evidence type="ECO:0008006" key="3">
    <source>
        <dbReference type="Google" id="ProtNLM"/>
    </source>
</evidence>
<evidence type="ECO:0000313" key="2">
    <source>
        <dbReference type="Proteomes" id="UP001459277"/>
    </source>
</evidence>
<proteinExistence type="predicted"/>